<sequence length="81" mass="8264">MRKVSSRARASSCSPSLTLMNASALSVNNFAALVKRVGAAVVNISVMREVMLIGIRLSPGIPPDHPLRAGGAAAEHAAAAV</sequence>
<evidence type="ECO:0000313" key="1">
    <source>
        <dbReference type="EMBL" id="QPS42187.1"/>
    </source>
</evidence>
<dbReference type="AlphaFoldDB" id="A0A7U4P406"/>
<name>A0A7U4P406_9BURK</name>
<organism evidence="1 2">
    <name type="scientific">Burkholderia humptydooensis</name>
    <dbReference type="NCBI Taxonomy" id="430531"/>
    <lineage>
        <taxon>Bacteria</taxon>
        <taxon>Pseudomonadati</taxon>
        <taxon>Pseudomonadota</taxon>
        <taxon>Betaproteobacteria</taxon>
        <taxon>Burkholderiales</taxon>
        <taxon>Burkholderiaceae</taxon>
        <taxon>Burkholderia</taxon>
        <taxon>pseudomallei group</taxon>
    </lineage>
</organism>
<accession>A0A7U4P406</accession>
<evidence type="ECO:0000313" key="2">
    <source>
        <dbReference type="Proteomes" id="UP000594943"/>
    </source>
</evidence>
<reference evidence="1 2" key="1">
    <citation type="submission" date="2020-12" db="EMBL/GenBank/DDBJ databases">
        <title>FDA dAtabase for Regulatory Grade micrObial Sequences (FDA-ARGOS): Supporting development and validation of Infectious Disease Dx tests.</title>
        <authorList>
            <person name="Nelson B."/>
            <person name="Plummer A."/>
            <person name="Tallon L."/>
            <person name="Sadzewicz L."/>
            <person name="Zhao X."/>
            <person name="Boylan J."/>
            <person name="Ott S."/>
            <person name="Bowen H."/>
            <person name="Vavikolanu K."/>
            <person name="Mehta A."/>
            <person name="Aluvathingal J."/>
            <person name="Nadendla S."/>
            <person name="Myers T."/>
            <person name="Yan Y."/>
            <person name="Sichtig H."/>
        </authorList>
    </citation>
    <scope>NUCLEOTIDE SEQUENCE [LARGE SCALE GENOMIC DNA]</scope>
    <source>
        <strain evidence="1 2">FDAARGOS_899</strain>
    </source>
</reference>
<dbReference type="KEGG" id="bhg:I6G56_11120"/>
<dbReference type="Proteomes" id="UP000594943">
    <property type="component" value="Chromosome 1"/>
</dbReference>
<dbReference type="RefSeq" id="WP_006026810.1">
    <property type="nucleotide sequence ID" value="NZ_CP013380.1"/>
</dbReference>
<proteinExistence type="predicted"/>
<accession>A0A7T2TY65</accession>
<protein>
    <submittedName>
        <fullName evidence="1">Peptidase S1</fullName>
    </submittedName>
</protein>
<dbReference type="EMBL" id="CP065686">
    <property type="protein sequence ID" value="QPS42187.1"/>
    <property type="molecule type" value="Genomic_DNA"/>
</dbReference>
<gene>
    <name evidence="1" type="ORF">I6G56_11120</name>
</gene>